<dbReference type="STRING" id="94130.A0A2Z6QJ29"/>
<dbReference type="PANTHER" id="PTHR11954">
    <property type="entry name" value="D-DOPACHROME DECARBOXYLASE"/>
    <property type="match status" value="1"/>
</dbReference>
<dbReference type="Proteomes" id="UP000247702">
    <property type="component" value="Unassembled WGS sequence"/>
</dbReference>
<organism evidence="13 15">
    <name type="scientific">Rhizophagus clarus</name>
    <dbReference type="NCBI Taxonomy" id="94130"/>
    <lineage>
        <taxon>Eukaryota</taxon>
        <taxon>Fungi</taxon>
        <taxon>Fungi incertae sedis</taxon>
        <taxon>Mucoromycota</taxon>
        <taxon>Glomeromycotina</taxon>
        <taxon>Glomeromycetes</taxon>
        <taxon>Glomerales</taxon>
        <taxon>Glomeraceae</taxon>
        <taxon>Rhizophagus</taxon>
    </lineage>
</organism>
<evidence type="ECO:0000256" key="3">
    <source>
        <dbReference type="ARBA" id="ARBA00022514"/>
    </source>
</evidence>
<keyword evidence="4" id="KW-0964">Secreted</keyword>
<accession>A0A2Z6QJ29</accession>
<evidence type="ECO:0000256" key="2">
    <source>
        <dbReference type="ARBA" id="ARBA00005851"/>
    </source>
</evidence>
<evidence type="ECO:0000313" key="14">
    <source>
        <dbReference type="EMBL" id="GES82269.1"/>
    </source>
</evidence>
<dbReference type="EMBL" id="BEXD01000148">
    <property type="protein sequence ID" value="GBB84741.1"/>
    <property type="molecule type" value="Genomic_DNA"/>
</dbReference>
<evidence type="ECO:0000256" key="11">
    <source>
        <dbReference type="ARBA" id="ARBA00041912"/>
    </source>
</evidence>
<dbReference type="GO" id="GO:0005615">
    <property type="term" value="C:extracellular space"/>
    <property type="evidence" value="ECO:0007669"/>
    <property type="project" value="UniProtKB-KW"/>
</dbReference>
<evidence type="ECO:0000256" key="7">
    <source>
        <dbReference type="ARBA" id="ARBA00036823"/>
    </source>
</evidence>
<evidence type="ECO:0000256" key="12">
    <source>
        <dbReference type="ARBA" id="ARBA00042730"/>
    </source>
</evidence>
<dbReference type="EC" id="5.3.2.1" evidence="9"/>
<sequence>MPFIQIKTNVKVNVEDHENFLCDLTNIIANLTQKPYHLVAVSLIDSATLFFGGTKDPTYIVNLIATDLTTDIIKTITKELCTFLKNKLDIEGNRGFIYFFDFQRSHVGHNGHIFD</sequence>
<dbReference type="GO" id="GO:0050178">
    <property type="term" value="F:phenylpyruvate tautomerase activity"/>
    <property type="evidence" value="ECO:0007669"/>
    <property type="project" value="UniProtKB-EC"/>
</dbReference>
<keyword evidence="15" id="KW-1185">Reference proteome</keyword>
<proteinExistence type="inferred from homology"/>
<keyword evidence="5" id="KW-0413">Isomerase</keyword>
<dbReference type="Proteomes" id="UP000615446">
    <property type="component" value="Unassembled WGS sequence"/>
</dbReference>
<comment type="similarity">
    <text evidence="2">Belongs to the MIF family.</text>
</comment>
<comment type="caution">
    <text evidence="13">The sequence shown here is derived from an EMBL/GenBank/DDBJ whole genome shotgun (WGS) entry which is preliminary data.</text>
</comment>
<reference evidence="14" key="2">
    <citation type="submission" date="2019-10" db="EMBL/GenBank/DDBJ databases">
        <title>Conservation and host-specific expression of non-tandemly repeated heterogenous ribosome RNA gene in arbuscular mycorrhizal fungi.</title>
        <authorList>
            <person name="Maeda T."/>
            <person name="Kobayashi Y."/>
            <person name="Nakagawa T."/>
            <person name="Ezawa T."/>
            <person name="Yamaguchi K."/>
            <person name="Bino T."/>
            <person name="Nishimoto Y."/>
            <person name="Shigenobu S."/>
            <person name="Kawaguchi M."/>
        </authorList>
    </citation>
    <scope>NUCLEOTIDE SEQUENCE</scope>
    <source>
        <strain evidence="14">HR1</strain>
    </source>
</reference>
<dbReference type="InterPro" id="IPR014347">
    <property type="entry name" value="Tautomerase/MIF_sf"/>
</dbReference>
<dbReference type="EC" id="5.3.3.12" evidence="8"/>
<evidence type="ECO:0000256" key="5">
    <source>
        <dbReference type="ARBA" id="ARBA00023235"/>
    </source>
</evidence>
<dbReference type="InterPro" id="IPR001398">
    <property type="entry name" value="Macrophage_inhib_fac"/>
</dbReference>
<evidence type="ECO:0000256" key="10">
    <source>
        <dbReference type="ARBA" id="ARBA00041631"/>
    </source>
</evidence>
<evidence type="ECO:0000256" key="1">
    <source>
        <dbReference type="ARBA" id="ARBA00004613"/>
    </source>
</evidence>
<evidence type="ECO:0000256" key="4">
    <source>
        <dbReference type="ARBA" id="ARBA00022525"/>
    </source>
</evidence>
<evidence type="ECO:0000256" key="6">
    <source>
        <dbReference type="ARBA" id="ARBA00036735"/>
    </source>
</evidence>
<comment type="catalytic activity">
    <reaction evidence="6">
        <text>3-phenylpyruvate = enol-phenylpyruvate</text>
        <dbReference type="Rhea" id="RHEA:17097"/>
        <dbReference type="ChEBI" id="CHEBI:16815"/>
        <dbReference type="ChEBI" id="CHEBI:18005"/>
        <dbReference type="EC" id="5.3.2.1"/>
    </reaction>
</comment>
<evidence type="ECO:0000256" key="9">
    <source>
        <dbReference type="ARBA" id="ARBA00039086"/>
    </source>
</evidence>
<reference evidence="13 15" key="1">
    <citation type="submission" date="2017-11" db="EMBL/GenBank/DDBJ databases">
        <title>The genome of Rhizophagus clarus HR1 reveals common genetic basis of auxotrophy among arbuscular mycorrhizal fungi.</title>
        <authorList>
            <person name="Kobayashi Y."/>
        </authorList>
    </citation>
    <scope>NUCLEOTIDE SEQUENCE [LARGE SCALE GENOMIC DNA]</scope>
    <source>
        <strain evidence="13 15">HR1</strain>
    </source>
</reference>
<name>A0A2Z6QJ29_9GLOM</name>
<evidence type="ECO:0000313" key="15">
    <source>
        <dbReference type="Proteomes" id="UP000247702"/>
    </source>
</evidence>
<dbReference type="GO" id="GO:0004167">
    <property type="term" value="F:dopachrome isomerase activity"/>
    <property type="evidence" value="ECO:0007669"/>
    <property type="project" value="UniProtKB-EC"/>
</dbReference>
<evidence type="ECO:0000313" key="13">
    <source>
        <dbReference type="EMBL" id="GBB84741.1"/>
    </source>
</evidence>
<dbReference type="EMBL" id="BLAL01000059">
    <property type="protein sequence ID" value="GES82269.1"/>
    <property type="molecule type" value="Genomic_DNA"/>
</dbReference>
<keyword evidence="3" id="KW-0202">Cytokine</keyword>
<dbReference type="SUPFAM" id="SSF55331">
    <property type="entry name" value="Tautomerase/MIF"/>
    <property type="match status" value="1"/>
</dbReference>
<dbReference type="Pfam" id="PF01187">
    <property type="entry name" value="MIF"/>
    <property type="match status" value="1"/>
</dbReference>
<gene>
    <name evidence="14" type="ORF">RCL2_000948300</name>
    <name evidence="13" type="ORF">RclHR1_11300010</name>
</gene>
<evidence type="ECO:0000256" key="8">
    <source>
        <dbReference type="ARBA" id="ARBA00038932"/>
    </source>
</evidence>
<dbReference type="PANTHER" id="PTHR11954:SF6">
    <property type="entry name" value="MACROPHAGE MIGRATION INHIBITORY FACTOR"/>
    <property type="match status" value="1"/>
</dbReference>
<comment type="catalytic activity">
    <reaction evidence="7">
        <text>L-dopachrome = 5,6-dihydroxyindole-2-carboxylate</text>
        <dbReference type="Rhea" id="RHEA:13041"/>
        <dbReference type="ChEBI" id="CHEBI:16875"/>
        <dbReference type="ChEBI" id="CHEBI:57509"/>
        <dbReference type="EC" id="5.3.3.12"/>
    </reaction>
</comment>
<dbReference type="Gene3D" id="3.30.429.10">
    <property type="entry name" value="Macrophage Migration Inhibitory Factor"/>
    <property type="match status" value="1"/>
</dbReference>
<protein>
    <recommendedName>
        <fullName evidence="12">L-dopachrome isomerase</fullName>
        <ecNumber evidence="9">5.3.2.1</ecNumber>
        <ecNumber evidence="8">5.3.3.12</ecNumber>
    </recommendedName>
    <alternativeName>
        <fullName evidence="10">L-dopachrome tautomerase</fullName>
    </alternativeName>
    <alternativeName>
        <fullName evidence="11">Phenylpyruvate tautomerase</fullName>
    </alternativeName>
</protein>
<dbReference type="OrthoDB" id="255819at2759"/>
<dbReference type="AlphaFoldDB" id="A0A2Z6QJ29"/>
<comment type="subcellular location">
    <subcellularLocation>
        <location evidence="1">Secreted</location>
    </subcellularLocation>
</comment>